<dbReference type="RefSeq" id="WP_188395098.1">
    <property type="nucleotide sequence ID" value="NZ_BMCG01000002.1"/>
</dbReference>
<dbReference type="GO" id="GO:0016989">
    <property type="term" value="F:sigma factor antagonist activity"/>
    <property type="evidence" value="ECO:0007669"/>
    <property type="project" value="TreeGrafter"/>
</dbReference>
<evidence type="ECO:0000313" key="4">
    <source>
        <dbReference type="EMBL" id="GGC02870.1"/>
    </source>
</evidence>
<dbReference type="AlphaFoldDB" id="A0A8J2XXK7"/>
<keyword evidence="1" id="KW-0812">Transmembrane</keyword>
<dbReference type="Pfam" id="PF16220">
    <property type="entry name" value="DUF4880"/>
    <property type="match status" value="1"/>
</dbReference>
<dbReference type="InterPro" id="IPR012373">
    <property type="entry name" value="Ferrdict_sens_TM"/>
</dbReference>
<gene>
    <name evidence="4" type="ORF">GCM10007205_10060</name>
</gene>
<dbReference type="EMBL" id="BMCG01000002">
    <property type="protein sequence ID" value="GGC02870.1"/>
    <property type="molecule type" value="Genomic_DNA"/>
</dbReference>
<evidence type="ECO:0000259" key="3">
    <source>
        <dbReference type="Pfam" id="PF16220"/>
    </source>
</evidence>
<dbReference type="InterPro" id="IPR032623">
    <property type="entry name" value="FecR_N"/>
</dbReference>
<dbReference type="PIRSF" id="PIRSF018266">
    <property type="entry name" value="FecR"/>
    <property type="match status" value="1"/>
</dbReference>
<comment type="caution">
    <text evidence="4">The sequence shown here is derived from an EMBL/GenBank/DDBJ whole genome shotgun (WGS) entry which is preliminary data.</text>
</comment>
<dbReference type="Gene3D" id="2.60.120.1440">
    <property type="match status" value="1"/>
</dbReference>
<evidence type="ECO:0008006" key="6">
    <source>
        <dbReference type="Google" id="ProtNLM"/>
    </source>
</evidence>
<name>A0A8J2XXK7_9BURK</name>
<keyword evidence="1" id="KW-0472">Membrane</keyword>
<dbReference type="InterPro" id="IPR006860">
    <property type="entry name" value="FecR"/>
</dbReference>
<feature type="domain" description="FecR protein" evidence="2">
    <location>
        <begin position="126"/>
        <end position="218"/>
    </location>
</feature>
<dbReference type="PANTHER" id="PTHR30273">
    <property type="entry name" value="PERIPLASMIC SIGNAL SENSOR AND SIGMA FACTOR ACTIVATOR FECR-RELATED"/>
    <property type="match status" value="1"/>
</dbReference>
<dbReference type="Pfam" id="PF04773">
    <property type="entry name" value="FecR"/>
    <property type="match status" value="1"/>
</dbReference>
<reference evidence="4" key="1">
    <citation type="journal article" date="2014" name="Int. J. Syst. Evol. Microbiol.">
        <title>Complete genome sequence of Corynebacterium casei LMG S-19264T (=DSM 44701T), isolated from a smear-ripened cheese.</title>
        <authorList>
            <consortium name="US DOE Joint Genome Institute (JGI-PGF)"/>
            <person name="Walter F."/>
            <person name="Albersmeier A."/>
            <person name="Kalinowski J."/>
            <person name="Ruckert C."/>
        </authorList>
    </citation>
    <scope>NUCLEOTIDE SEQUENCE</scope>
    <source>
        <strain evidence="4">CCM 7086</strain>
    </source>
</reference>
<sequence length="332" mass="37334">MSLSSTTTLDELSHTTLEQAAEWYALLRSGDASEQDRSRWQAWLHTSNEHRAAWRHVEDISRSFAPLQDTLDPRTTAGNLFAANARLRQRRRTLLSVGVLAGTGVLGWAAWRHALLPDTMLAWTADHRSATGEQREVTLPDGTQVRLNTASAFNVDYSATLRRIVLLEGEIFVSTATDAQRPFVVDTDQGRLRALGTRFNAHRIEDETRLAVYQGAVEVRPAESGNAAVVRSGWQTRFTRDGMAAPSAHNIEEPAWTRGILIADDLPLRDVVRELRRYRRGHIGLDDSVADLKVYGNLPLHDTDRALLMLTTALPVQLRETFPWWISLEARR</sequence>
<feature type="transmembrane region" description="Helical" evidence="1">
    <location>
        <begin position="93"/>
        <end position="111"/>
    </location>
</feature>
<keyword evidence="5" id="KW-1185">Reference proteome</keyword>
<accession>A0A8J2XXK7</accession>
<evidence type="ECO:0000259" key="2">
    <source>
        <dbReference type="Pfam" id="PF04773"/>
    </source>
</evidence>
<proteinExistence type="predicted"/>
<evidence type="ECO:0000256" key="1">
    <source>
        <dbReference type="SAM" id="Phobius"/>
    </source>
</evidence>
<feature type="domain" description="FecR N-terminal" evidence="3">
    <location>
        <begin position="18"/>
        <end position="59"/>
    </location>
</feature>
<reference evidence="4" key="2">
    <citation type="submission" date="2020-09" db="EMBL/GenBank/DDBJ databases">
        <authorList>
            <person name="Sun Q."/>
            <person name="Sedlacek I."/>
        </authorList>
    </citation>
    <scope>NUCLEOTIDE SEQUENCE</scope>
    <source>
        <strain evidence="4">CCM 7086</strain>
    </source>
</reference>
<organism evidence="4 5">
    <name type="scientific">Oxalicibacterium flavum</name>
    <dbReference type="NCBI Taxonomy" id="179467"/>
    <lineage>
        <taxon>Bacteria</taxon>
        <taxon>Pseudomonadati</taxon>
        <taxon>Pseudomonadota</taxon>
        <taxon>Betaproteobacteria</taxon>
        <taxon>Burkholderiales</taxon>
        <taxon>Oxalobacteraceae</taxon>
        <taxon>Oxalicibacterium</taxon>
    </lineage>
</organism>
<evidence type="ECO:0000313" key="5">
    <source>
        <dbReference type="Proteomes" id="UP000620266"/>
    </source>
</evidence>
<protein>
    <recommendedName>
        <fullName evidence="6">Iron dicitrate transport regulator FecR</fullName>
    </recommendedName>
</protein>
<dbReference type="Proteomes" id="UP000620266">
    <property type="component" value="Unassembled WGS sequence"/>
</dbReference>
<keyword evidence="1" id="KW-1133">Transmembrane helix</keyword>
<dbReference type="PANTHER" id="PTHR30273:SF2">
    <property type="entry name" value="PROTEIN FECR"/>
    <property type="match status" value="1"/>
</dbReference>